<dbReference type="Gene3D" id="3.40.190.10">
    <property type="entry name" value="Periplasmic binding protein-like II"/>
    <property type="match status" value="2"/>
</dbReference>
<dbReference type="EMBL" id="LN829119">
    <property type="protein sequence ID" value="CPR19239.1"/>
    <property type="molecule type" value="Genomic_DNA"/>
</dbReference>
<dbReference type="AlphaFoldDB" id="A0A0D6JF48"/>
<keyword evidence="2 6" id="KW-0500">Molybdenum</keyword>
<organism evidence="8 9">
    <name type="scientific">Candidatus Filomicrobium marinum</name>
    <dbReference type="NCBI Taxonomy" id="1608628"/>
    <lineage>
        <taxon>Bacteria</taxon>
        <taxon>Pseudomonadati</taxon>
        <taxon>Pseudomonadota</taxon>
        <taxon>Alphaproteobacteria</taxon>
        <taxon>Hyphomicrobiales</taxon>
        <taxon>Hyphomicrobiaceae</taxon>
        <taxon>Filomicrobium</taxon>
    </lineage>
</organism>
<evidence type="ECO:0000256" key="1">
    <source>
        <dbReference type="ARBA" id="ARBA00009175"/>
    </source>
</evidence>
<evidence type="ECO:0000256" key="3">
    <source>
        <dbReference type="ARBA" id="ARBA00022723"/>
    </source>
</evidence>
<comment type="subunit">
    <text evidence="5">The complex is composed of two ATP-binding proteins (ModC), two transmembrane proteins (ModB) and a solute-binding protein (ModA).</text>
</comment>
<name>A0A0D6JF48_9HYPH</name>
<dbReference type="RefSeq" id="WP_425284133.1">
    <property type="nucleotide sequence ID" value="NZ_LN829118.1"/>
</dbReference>
<evidence type="ECO:0000256" key="7">
    <source>
        <dbReference type="SAM" id="SignalP"/>
    </source>
</evidence>
<keyword evidence="4 7" id="KW-0732">Signal</keyword>
<dbReference type="SUPFAM" id="SSF53850">
    <property type="entry name" value="Periplasmic binding protein-like II"/>
    <property type="match status" value="1"/>
</dbReference>
<evidence type="ECO:0000256" key="5">
    <source>
        <dbReference type="ARBA" id="ARBA00062515"/>
    </source>
</evidence>
<dbReference type="FunFam" id="3.40.190.10:FF:000035">
    <property type="entry name" value="Molybdate ABC transporter substrate-binding protein"/>
    <property type="match status" value="1"/>
</dbReference>
<sequence length="258" mass="27792">MPQSPLRTRIWSAATWFPAVLFAVMLSTVAKAADVKVAVAANFTEAAKEIGYLFEKETGHKAVFSFGSTGQLYTQITQQAPFEVFIAADQARPEKAVKEGFAVPDSRFTYATGKIVLFSKNPDFVKGEATLKDGKFNKIAIANPKTAPYGAAAVEAMKALGVYDDLSDKIVQGNNIAQTYQFVDSDNAELGFVALSQVAAKTEGSRWIVPEDLYATIAQDAVLLRGGEKNEAAVAFVKFLKGPKALEVKEKFGYGAGK</sequence>
<proteinExistence type="inferred from homology"/>
<accession>A0A0D6JF48</accession>
<dbReference type="InterPro" id="IPR050682">
    <property type="entry name" value="ModA/WtpA"/>
</dbReference>
<dbReference type="KEGG" id="fil:BN1229_v1_2072"/>
<dbReference type="KEGG" id="fiy:BN1229_v1_2072"/>
<dbReference type="CDD" id="cd13539">
    <property type="entry name" value="PBP2_AvModA"/>
    <property type="match status" value="1"/>
</dbReference>
<dbReference type="Proteomes" id="UP000033187">
    <property type="component" value="Chromosome 1"/>
</dbReference>
<dbReference type="PANTHER" id="PTHR30632:SF14">
    <property type="entry name" value="TUNGSTATE_MOLYBDATE_CHROMATE-BINDING PROTEIN MODA"/>
    <property type="match status" value="1"/>
</dbReference>
<dbReference type="PANTHER" id="PTHR30632">
    <property type="entry name" value="MOLYBDATE-BINDING PERIPLASMIC PROTEIN"/>
    <property type="match status" value="1"/>
</dbReference>
<evidence type="ECO:0000256" key="2">
    <source>
        <dbReference type="ARBA" id="ARBA00022505"/>
    </source>
</evidence>
<dbReference type="Pfam" id="PF13531">
    <property type="entry name" value="SBP_bac_11"/>
    <property type="match status" value="1"/>
</dbReference>
<comment type="similarity">
    <text evidence="1">Belongs to the bacterial solute-binding protein ModA family.</text>
</comment>
<dbReference type="InterPro" id="IPR005950">
    <property type="entry name" value="ModA"/>
</dbReference>
<feature type="signal peptide" evidence="7">
    <location>
        <begin position="1"/>
        <end position="32"/>
    </location>
</feature>
<dbReference type="GO" id="GO:0030973">
    <property type="term" value="F:molybdate ion binding"/>
    <property type="evidence" value="ECO:0007669"/>
    <property type="project" value="InterPro"/>
</dbReference>
<protein>
    <submittedName>
        <fullName evidence="8">Molybdate-binding periplasmic protein</fullName>
    </submittedName>
</protein>
<feature type="binding site" evidence="6">
    <location>
        <position position="69"/>
    </location>
    <ligand>
        <name>molybdate</name>
        <dbReference type="ChEBI" id="CHEBI:36264"/>
    </ligand>
</feature>
<evidence type="ECO:0000313" key="8">
    <source>
        <dbReference type="EMBL" id="CPR19239.1"/>
    </source>
</evidence>
<dbReference type="GO" id="GO:1901359">
    <property type="term" value="F:tungstate binding"/>
    <property type="evidence" value="ECO:0007669"/>
    <property type="project" value="UniProtKB-ARBA"/>
</dbReference>
<gene>
    <name evidence="8" type="primary">modA</name>
    <name evidence="8" type="ORF">YBN1229_v1_2072</name>
</gene>
<feature type="chain" id="PRO_5002306375" evidence="7">
    <location>
        <begin position="33"/>
        <end position="258"/>
    </location>
</feature>
<reference evidence="9" key="1">
    <citation type="submission" date="2015-02" db="EMBL/GenBank/DDBJ databases">
        <authorList>
            <person name="Chooi Y.-H."/>
        </authorList>
    </citation>
    <scope>NUCLEOTIDE SEQUENCE [LARGE SCALE GENOMIC DNA]</scope>
    <source>
        <strain evidence="9">strain Y</strain>
    </source>
</reference>
<dbReference type="PIRSF" id="PIRSF004846">
    <property type="entry name" value="ModA"/>
    <property type="match status" value="1"/>
</dbReference>
<feature type="binding site" evidence="6">
    <location>
        <position position="176"/>
    </location>
    <ligand>
        <name>molybdate</name>
        <dbReference type="ChEBI" id="CHEBI:36264"/>
    </ligand>
</feature>
<dbReference type="GO" id="GO:0015689">
    <property type="term" value="P:molybdate ion transport"/>
    <property type="evidence" value="ECO:0007669"/>
    <property type="project" value="InterPro"/>
</dbReference>
<evidence type="ECO:0000256" key="4">
    <source>
        <dbReference type="ARBA" id="ARBA00022729"/>
    </source>
</evidence>
<keyword evidence="9" id="KW-1185">Reference proteome</keyword>
<dbReference type="GO" id="GO:0046872">
    <property type="term" value="F:metal ion binding"/>
    <property type="evidence" value="ECO:0007669"/>
    <property type="project" value="UniProtKB-KW"/>
</dbReference>
<keyword evidence="3 6" id="KW-0479">Metal-binding</keyword>
<dbReference type="InterPro" id="IPR044084">
    <property type="entry name" value="AvModA-like_subst-bd"/>
</dbReference>
<evidence type="ECO:0000256" key="6">
    <source>
        <dbReference type="PIRSR" id="PIRSR004846-1"/>
    </source>
</evidence>
<evidence type="ECO:0000313" key="9">
    <source>
        <dbReference type="Proteomes" id="UP000033187"/>
    </source>
</evidence>
<dbReference type="NCBIfam" id="TIGR01256">
    <property type="entry name" value="modA"/>
    <property type="match status" value="1"/>
</dbReference>